<keyword evidence="3" id="KW-0812">Transmembrane</keyword>
<keyword evidence="1" id="KW-0802">TPR repeat</keyword>
<evidence type="ECO:0000256" key="1">
    <source>
        <dbReference type="PROSITE-ProRule" id="PRU00339"/>
    </source>
</evidence>
<keyword evidence="2" id="KW-0175">Coiled coil</keyword>
<dbReference type="InterPro" id="IPR019734">
    <property type="entry name" value="TPR_rpt"/>
</dbReference>
<dbReference type="PROSITE" id="PS50005">
    <property type="entry name" value="TPR"/>
    <property type="match status" value="1"/>
</dbReference>
<dbReference type="SMART" id="SM00028">
    <property type="entry name" value="TPR"/>
    <property type="match status" value="5"/>
</dbReference>
<evidence type="ECO:0000313" key="4">
    <source>
        <dbReference type="EMBL" id="PQO26275.1"/>
    </source>
</evidence>
<protein>
    <recommendedName>
        <fullName evidence="8">Tetratricopeptide repeat protein</fullName>
    </recommendedName>
</protein>
<reference evidence="6 7" key="1">
    <citation type="submission" date="2018-02" db="EMBL/GenBank/DDBJ databases">
        <title>Comparative genomes isolates from brazilian mangrove.</title>
        <authorList>
            <person name="Araujo J.E."/>
            <person name="Taketani R.G."/>
            <person name="Silva M.C.P."/>
            <person name="Loureco M.V."/>
            <person name="Andreote F.D."/>
        </authorList>
    </citation>
    <scope>NUCLEOTIDE SEQUENCE [LARGE SCALE GENOMIC DNA]</scope>
    <source>
        <strain evidence="4 7">NAP PRIS-MGV</strain>
        <strain evidence="5 6">Nap-Phe MGV</strain>
    </source>
</reference>
<feature type="coiled-coil region" evidence="2">
    <location>
        <begin position="443"/>
        <end position="470"/>
    </location>
</feature>
<feature type="transmembrane region" description="Helical" evidence="3">
    <location>
        <begin position="37"/>
        <end position="55"/>
    </location>
</feature>
<feature type="repeat" description="TPR" evidence="1">
    <location>
        <begin position="741"/>
        <end position="774"/>
    </location>
</feature>
<dbReference type="Proteomes" id="UP000239388">
    <property type="component" value="Unassembled WGS sequence"/>
</dbReference>
<keyword evidence="3" id="KW-0472">Membrane</keyword>
<evidence type="ECO:0000313" key="5">
    <source>
        <dbReference type="EMBL" id="PQO47154.1"/>
    </source>
</evidence>
<comment type="caution">
    <text evidence="5">The sequence shown here is derived from an EMBL/GenBank/DDBJ whole genome shotgun (WGS) entry which is preliminary data.</text>
</comment>
<dbReference type="InterPro" id="IPR011990">
    <property type="entry name" value="TPR-like_helical_dom_sf"/>
</dbReference>
<proteinExistence type="predicted"/>
<gene>
    <name evidence="5" type="ORF">C5Y93_03690</name>
    <name evidence="4" type="ORF">C5Y98_31000</name>
</gene>
<name>A0A2S8GSX8_9BACT</name>
<dbReference type="EMBL" id="PUHZ01000005">
    <property type="protein sequence ID" value="PQO47154.1"/>
    <property type="molecule type" value="Genomic_DNA"/>
</dbReference>
<evidence type="ECO:0008006" key="8">
    <source>
        <dbReference type="Google" id="ProtNLM"/>
    </source>
</evidence>
<evidence type="ECO:0000313" key="6">
    <source>
        <dbReference type="Proteomes" id="UP000237819"/>
    </source>
</evidence>
<dbReference type="AlphaFoldDB" id="A0A2S8GSX8"/>
<accession>A0A2S8GSX8</accession>
<evidence type="ECO:0000313" key="7">
    <source>
        <dbReference type="Proteomes" id="UP000239388"/>
    </source>
</evidence>
<dbReference type="SUPFAM" id="SSF48452">
    <property type="entry name" value="TPR-like"/>
    <property type="match status" value="2"/>
</dbReference>
<dbReference type="Proteomes" id="UP000237819">
    <property type="component" value="Unassembled WGS sequence"/>
</dbReference>
<keyword evidence="3" id="KW-1133">Transmembrane helix</keyword>
<sequence length="839" mass="94631">MEKGKIPPTMADEVKEDIAPEAEAAPKKGWLGLRMRLVIAGVALSCVLGGVAYLLTPSSASGRETIYTALEKLEEGDYADARRIAESFIGNYQLPEPEQAIPPYVLGSIAYHDSDQFWSEQDKQRIFLIAARYLRQSADLGYPEGYATEGNYMLGRSLVLSKQYGKSIPVLLKTYEAAPQYRREIEDMLASAYLADAASSDQQLTDALTWADKYLEVKLLSPQQRDAATLRRAKILLRLGRLDDAVAAVDQIAKTSPVYVDSLIVRGEVDLARAKQEGADREQELNDAIDLLRQAADNQLVGTDSTRASSYLLAVALDEADEKNAALTQATRTRKIYFRTPEGIAAGVLEGRLLRGAGKYGEAVDVYRRTLSDAALEPEFRNPYLTIEQLRIQVTAAIEQFLDKQQFQNAVDVAQALTPLFPRDQALQTEGDILVRWGETIMGQAQVAKLAEAEELRKEARERFRSAGRIYEKLAEDRFSSRSYTEELWKSAAAYFDGQDFTKSIEMLDKYSQYEERSRQPRALVAKARALIALDRADEALELIHECLDFYPRDPVIYDARLLASEAYLEEGDVALAEEMLQANLNDGRLEPQSLEWQNSLFALGRVMHLEGEMFEAQARVAGILEDPEAVPREAFELLEKSNSSYQMAIKNLKMAVRRYPNDPQSVMARYLAAECHRRSSMLPRKRFRLVDIETQRVRFDKEVKDHLEAALEIYASLVDELTEKFETRGELHPVNSDILRNSYFAQGAAYYDLHQFPQAIEAYSTASNRYQNDPIALEAFSQIANCYRLMGQPIEAKGTLEQAKIVLDRLPENADYSETSYGSADEWRNFIDWLISTL</sequence>
<dbReference type="Gene3D" id="1.25.40.10">
    <property type="entry name" value="Tetratricopeptide repeat domain"/>
    <property type="match status" value="3"/>
</dbReference>
<dbReference type="EMBL" id="PUIB01000032">
    <property type="protein sequence ID" value="PQO26275.1"/>
    <property type="molecule type" value="Genomic_DNA"/>
</dbReference>
<organism evidence="5 6">
    <name type="scientific">Blastopirellula marina</name>
    <dbReference type="NCBI Taxonomy" id="124"/>
    <lineage>
        <taxon>Bacteria</taxon>
        <taxon>Pseudomonadati</taxon>
        <taxon>Planctomycetota</taxon>
        <taxon>Planctomycetia</taxon>
        <taxon>Pirellulales</taxon>
        <taxon>Pirellulaceae</taxon>
        <taxon>Blastopirellula</taxon>
    </lineage>
</organism>
<evidence type="ECO:0000256" key="3">
    <source>
        <dbReference type="SAM" id="Phobius"/>
    </source>
</evidence>
<evidence type="ECO:0000256" key="2">
    <source>
        <dbReference type="SAM" id="Coils"/>
    </source>
</evidence>